<protein>
    <submittedName>
        <fullName evidence="1">Uncharacterized protein</fullName>
    </submittedName>
</protein>
<dbReference type="Proteomes" id="UP000241769">
    <property type="component" value="Unassembled WGS sequence"/>
</dbReference>
<gene>
    <name evidence="1" type="ORF">PROFUN_01499</name>
</gene>
<reference evidence="1 2" key="1">
    <citation type="journal article" date="2018" name="Genome Biol. Evol.">
        <title>Multiple Roots of Fruiting Body Formation in Amoebozoa.</title>
        <authorList>
            <person name="Hillmann F."/>
            <person name="Forbes G."/>
            <person name="Novohradska S."/>
            <person name="Ferling I."/>
            <person name="Riege K."/>
            <person name="Groth M."/>
            <person name="Westermann M."/>
            <person name="Marz M."/>
            <person name="Spaller T."/>
            <person name="Winckler T."/>
            <person name="Schaap P."/>
            <person name="Glockner G."/>
        </authorList>
    </citation>
    <scope>NUCLEOTIDE SEQUENCE [LARGE SCALE GENOMIC DNA]</scope>
    <source>
        <strain evidence="1 2">Jena</strain>
    </source>
</reference>
<accession>A0A2P6NTD5</accession>
<sequence>MGSKDLKDNVFGGSAGRMQKALGDKDNFITKQMTVIQAFSERFDQLDQTEKHHHCTHLEPCRSPGDIATKNNNIENKRLGLTVRGTNINKLLLLPVDTFETNDYQIWVYQLVVKWCIEDGSFLFLLLVNAQQKKLVVQMDGCQPEKPNHLFARSQQLQVRFADANSENKKQKAGLSLCPGRKDLKTRDERFEFYRTRRCRTKWGRSALMRISWRKQRKREFIDLSMSEKVGSHSLPNRTTTTDKKYVAENGCWKCSTKKHIQCTFIERELLGFLWFEIILYKQRLIELFGSYVVTIHHRKATGPGYSVSYNYQGECPNAINLHRFPPRLHKASTECANANKCFAEDYQTEHRRKLRNPIPVLVSQYSTLTDGRYPRLTFWYPHNFSLKAGMSAGSSSDQHLRCRWLKPLDCIAEEEGIKQDKKMELMAQQIQVCNAWLREKTF</sequence>
<name>A0A2P6NTD5_9EUKA</name>
<dbReference type="EMBL" id="MDYQ01000022">
    <property type="protein sequence ID" value="PRP87237.1"/>
    <property type="molecule type" value="Genomic_DNA"/>
</dbReference>
<proteinExistence type="predicted"/>
<comment type="caution">
    <text evidence="1">The sequence shown here is derived from an EMBL/GenBank/DDBJ whole genome shotgun (WGS) entry which is preliminary data.</text>
</comment>
<evidence type="ECO:0000313" key="2">
    <source>
        <dbReference type="Proteomes" id="UP000241769"/>
    </source>
</evidence>
<dbReference type="AlphaFoldDB" id="A0A2P6NTD5"/>
<dbReference type="InParanoid" id="A0A2P6NTD5"/>
<keyword evidence="2" id="KW-1185">Reference proteome</keyword>
<evidence type="ECO:0000313" key="1">
    <source>
        <dbReference type="EMBL" id="PRP87237.1"/>
    </source>
</evidence>
<organism evidence="1 2">
    <name type="scientific">Planoprotostelium fungivorum</name>
    <dbReference type="NCBI Taxonomy" id="1890364"/>
    <lineage>
        <taxon>Eukaryota</taxon>
        <taxon>Amoebozoa</taxon>
        <taxon>Evosea</taxon>
        <taxon>Variosea</taxon>
        <taxon>Cavosteliida</taxon>
        <taxon>Cavosteliaceae</taxon>
        <taxon>Planoprotostelium</taxon>
    </lineage>
</organism>